<name>A0AB35IRN5_9FIRM</name>
<dbReference type="PANTHER" id="PTHR33877">
    <property type="entry name" value="SLL1193 PROTEIN"/>
    <property type="match status" value="1"/>
</dbReference>
<dbReference type="InterPro" id="IPR052892">
    <property type="entry name" value="NA-targeting_endonuclease"/>
</dbReference>
<dbReference type="Proteomes" id="UP001211987">
    <property type="component" value="Unassembled WGS sequence"/>
</dbReference>
<comment type="caution">
    <text evidence="2">The sequence shown here is derived from an EMBL/GenBank/DDBJ whole genome shotgun (WGS) entry which is preliminary data.</text>
</comment>
<evidence type="ECO:0000259" key="1">
    <source>
        <dbReference type="SMART" id="SM00507"/>
    </source>
</evidence>
<accession>A0AB35IRN5</accession>
<proteinExistence type="predicted"/>
<dbReference type="SMART" id="SM00507">
    <property type="entry name" value="HNHc"/>
    <property type="match status" value="1"/>
</dbReference>
<reference evidence="2" key="1">
    <citation type="submission" date="2023-01" db="EMBL/GenBank/DDBJ databases">
        <title>Human gut microbiome strain richness.</title>
        <authorList>
            <person name="Chen-Liaw A."/>
        </authorList>
    </citation>
    <scope>NUCLEOTIDE SEQUENCE</scope>
    <source>
        <strain evidence="2">1001217st2_G6_1001217B_191108</strain>
    </source>
</reference>
<dbReference type="InterPro" id="IPR003615">
    <property type="entry name" value="HNH_nuc"/>
</dbReference>
<evidence type="ECO:0000313" key="2">
    <source>
        <dbReference type="EMBL" id="MDB7085813.1"/>
    </source>
</evidence>
<dbReference type="GO" id="GO:0008270">
    <property type="term" value="F:zinc ion binding"/>
    <property type="evidence" value="ECO:0007669"/>
    <property type="project" value="InterPro"/>
</dbReference>
<protein>
    <submittedName>
        <fullName evidence="2">RNA-guided endonuclease IscB</fullName>
    </submittedName>
</protein>
<dbReference type="CDD" id="cd00085">
    <property type="entry name" value="HNHc"/>
    <property type="match status" value="1"/>
</dbReference>
<dbReference type="InterPro" id="IPR025938">
    <property type="entry name" value="RRXRR_dom"/>
</dbReference>
<dbReference type="Pfam" id="PF01844">
    <property type="entry name" value="HNH"/>
    <property type="match status" value="1"/>
</dbReference>
<sequence length="420" mass="48859">MVYVISKRGKPLMPCTNVIARLLLKQDKAKVKRRCPFMIQLTYDATQYIQDCTLGVDTGSAHIGAAVVDADKRVLYMSETKIRNDITQKMDRRRAYRKVRRYRKARYRKTRWMNRKNSKRENRFSPTMVSKLHSHQKEIEFVKSILPITRLVIETGTFDCHLMKNPMLYNQKYRHWGYQQGPDYGFANTKAKVLNRDSYTCQCCRGKRKDSKLEVHHIVYRSKGGSNEEDNLITLCHTCHSALHHGMMKLKVNGKQKGNLRYATQMNSIRTQLLKLYPEAIETFGYVTKENLQLSGLPKTHCNDAVMIASGGNTVNFKTHSLCRKKCIPKGDYQQTKGIRSEHPLITKKIYGFRKFDKVQYLGKEYFIKGRMSTGYTVLMDIDGNKVDFSYMPKGYKTPKLKKCKRITARNGWMIQEIAI</sequence>
<feature type="domain" description="HNH nuclease" evidence="1">
    <location>
        <begin position="188"/>
        <end position="241"/>
    </location>
</feature>
<dbReference type="InterPro" id="IPR047693">
    <property type="entry name" value="RNA-guided_IscB-like"/>
</dbReference>
<dbReference type="InterPro" id="IPR002711">
    <property type="entry name" value="HNH"/>
</dbReference>
<dbReference type="EMBL" id="JAQLKE010000055">
    <property type="protein sequence ID" value="MDB7085813.1"/>
    <property type="molecule type" value="Genomic_DNA"/>
</dbReference>
<dbReference type="AlphaFoldDB" id="A0AB35IRN5"/>
<organism evidence="2 3">
    <name type="scientific">Thomasclavelia ramosa</name>
    <dbReference type="NCBI Taxonomy" id="1547"/>
    <lineage>
        <taxon>Bacteria</taxon>
        <taxon>Bacillati</taxon>
        <taxon>Bacillota</taxon>
        <taxon>Erysipelotrichia</taxon>
        <taxon>Erysipelotrichales</taxon>
        <taxon>Coprobacillaceae</taxon>
        <taxon>Thomasclavelia</taxon>
    </lineage>
</organism>
<keyword evidence="2" id="KW-0255">Endonuclease</keyword>
<dbReference type="Gene3D" id="1.10.30.50">
    <property type="match status" value="1"/>
</dbReference>
<dbReference type="GO" id="GO:0004519">
    <property type="term" value="F:endonuclease activity"/>
    <property type="evidence" value="ECO:0007669"/>
    <property type="project" value="UniProtKB-KW"/>
</dbReference>
<dbReference type="PANTHER" id="PTHR33877:SF2">
    <property type="entry name" value="OS07G0170200 PROTEIN"/>
    <property type="match status" value="1"/>
</dbReference>
<dbReference type="GO" id="GO:0003676">
    <property type="term" value="F:nucleic acid binding"/>
    <property type="evidence" value="ECO:0007669"/>
    <property type="project" value="InterPro"/>
</dbReference>
<dbReference type="RefSeq" id="WP_272019328.1">
    <property type="nucleotide sequence ID" value="NZ_JAQLKE010000055.1"/>
</dbReference>
<gene>
    <name evidence="2" type="primary">iscB</name>
    <name evidence="2" type="ORF">PM738_18695</name>
</gene>
<keyword evidence="2" id="KW-0378">Hydrolase</keyword>
<dbReference type="NCBIfam" id="NF040563">
    <property type="entry name" value="guided_IscB"/>
    <property type="match status" value="1"/>
</dbReference>
<evidence type="ECO:0000313" key="3">
    <source>
        <dbReference type="Proteomes" id="UP001211987"/>
    </source>
</evidence>
<keyword evidence="2" id="KW-0540">Nuclease</keyword>
<dbReference type="Pfam" id="PF14239">
    <property type="entry name" value="RRXRR"/>
    <property type="match status" value="1"/>
</dbReference>